<protein>
    <submittedName>
        <fullName evidence="2">Uncharacterized protein</fullName>
    </submittedName>
</protein>
<name>A0A8X6TBH3_NEPPI</name>
<dbReference type="OrthoDB" id="6432880at2759"/>
<sequence length="668" mass="77770">MKLKKTLREVYTKRETNSFVRFDRLMITFEVLLSFLVVCVELQNSGSKLIRKEEDLTSSNFEAYPTSTPRNFPSLSYTQGQTINHYIYFAYKNYERCITFNYSCNSQPRHLFTFCNISTRYDICWNLTPIWQEGIMDAISRVLSLGGDGSLDIFHVILLTSYHLSLTFLEETRCKLCSSLYVDINFDADYEAVIGKSGEEFQKFTLHHLRALYSKKDIEVHGLSVQRGSIRISFLLKPEANKEDHNMENNFIYSFQVPNHMQIIMKKRLFHLQMRPISEENSKRLFYALDFFKKQMNIKYPSFSHYINKYILNEMQQFSPDRLNKIVPYYEKGNLYSQKKKNLQTDIGSDLNMIKEGPAVENFYSKEKHSKDLHDKIDQIQNSEELEFESRRLLSLSAESPKFNQNSRVRRNTLTNPNDSTFRLKVRFSFQYPITTDANKEEFHYHLKKQLAKRIRVPLSSISDMKIESGTHASFTLSTYNNENNIMDDQTVLEAADFLKMQIRDKKLRLTDLNGQLLIANVPMEDNSVDVSLVILILLGVILFMIAVLVLILVYVGRRTAKFSSGSYETRNQAYRNLNFGRDSSQSVGKYSYDSGLWLGPGSEPAFTVPEAPYYRPPTVEQIASTPRPITAIRTRLKTNWNLDERALSTIPDDLLNRHYGSRDQSFH</sequence>
<evidence type="ECO:0000256" key="1">
    <source>
        <dbReference type="SAM" id="Phobius"/>
    </source>
</evidence>
<gene>
    <name evidence="2" type="primary">AVEN_267461_1</name>
    <name evidence="2" type="ORF">NPIL_489701</name>
</gene>
<reference evidence="2" key="1">
    <citation type="submission" date="2020-08" db="EMBL/GenBank/DDBJ databases">
        <title>Multicomponent nature underlies the extraordinary mechanical properties of spider dragline silk.</title>
        <authorList>
            <person name="Kono N."/>
            <person name="Nakamura H."/>
            <person name="Mori M."/>
            <person name="Yoshida Y."/>
            <person name="Ohtoshi R."/>
            <person name="Malay A.D."/>
            <person name="Moran D.A.P."/>
            <person name="Tomita M."/>
            <person name="Numata K."/>
            <person name="Arakawa K."/>
        </authorList>
    </citation>
    <scope>NUCLEOTIDE SEQUENCE</scope>
</reference>
<organism evidence="2 3">
    <name type="scientific">Nephila pilipes</name>
    <name type="common">Giant wood spider</name>
    <name type="synonym">Nephila maculata</name>
    <dbReference type="NCBI Taxonomy" id="299642"/>
    <lineage>
        <taxon>Eukaryota</taxon>
        <taxon>Metazoa</taxon>
        <taxon>Ecdysozoa</taxon>
        <taxon>Arthropoda</taxon>
        <taxon>Chelicerata</taxon>
        <taxon>Arachnida</taxon>
        <taxon>Araneae</taxon>
        <taxon>Araneomorphae</taxon>
        <taxon>Entelegynae</taxon>
        <taxon>Araneoidea</taxon>
        <taxon>Nephilidae</taxon>
        <taxon>Nephila</taxon>
    </lineage>
</organism>
<dbReference type="AlphaFoldDB" id="A0A8X6TBH3"/>
<keyword evidence="1" id="KW-1133">Transmembrane helix</keyword>
<feature type="transmembrane region" description="Helical" evidence="1">
    <location>
        <begin position="533"/>
        <end position="556"/>
    </location>
</feature>
<evidence type="ECO:0000313" key="2">
    <source>
        <dbReference type="EMBL" id="GFS96098.1"/>
    </source>
</evidence>
<accession>A0A8X6TBH3</accession>
<dbReference type="Proteomes" id="UP000887013">
    <property type="component" value="Unassembled WGS sequence"/>
</dbReference>
<keyword evidence="3" id="KW-1185">Reference proteome</keyword>
<proteinExistence type="predicted"/>
<evidence type="ECO:0000313" key="3">
    <source>
        <dbReference type="Proteomes" id="UP000887013"/>
    </source>
</evidence>
<keyword evidence="1" id="KW-0812">Transmembrane</keyword>
<comment type="caution">
    <text evidence="2">The sequence shown here is derived from an EMBL/GenBank/DDBJ whole genome shotgun (WGS) entry which is preliminary data.</text>
</comment>
<keyword evidence="1" id="KW-0472">Membrane</keyword>
<dbReference type="EMBL" id="BMAW01100646">
    <property type="protein sequence ID" value="GFS96098.1"/>
    <property type="molecule type" value="Genomic_DNA"/>
</dbReference>